<proteinExistence type="predicted"/>
<name>A0ABN9JDU7_9RALS</name>
<dbReference type="Proteomes" id="UP001189813">
    <property type="component" value="Unassembled WGS sequence"/>
</dbReference>
<protein>
    <submittedName>
        <fullName evidence="1">Uncharacterized protein</fullName>
    </submittedName>
</protein>
<dbReference type="Pfam" id="PF17752">
    <property type="entry name" value="BLF1"/>
    <property type="match status" value="1"/>
</dbReference>
<gene>
    <name evidence="1" type="ORF">LMG19083_04715</name>
</gene>
<accession>A0ABN9JDU7</accession>
<comment type="caution">
    <text evidence="1">The sequence shown here is derived from an EMBL/GenBank/DDBJ whole genome shotgun (WGS) entry which is preliminary data.</text>
</comment>
<dbReference type="EMBL" id="CATZBU010000020">
    <property type="protein sequence ID" value="CAJ0808492.1"/>
    <property type="molecule type" value="Genomic_DNA"/>
</dbReference>
<keyword evidence="2" id="KW-1185">Reference proteome</keyword>
<dbReference type="InterPro" id="IPR033808">
    <property type="entry name" value="BPSL1549"/>
</dbReference>
<sequence>MTIQDDLRAAMTDGADRTLEFDAVLNARYPGKLDVYLHATETGFRIDLDSSGEPATILWLPWKQGELTTLRPESIGNADVGTLFFTYDLSGCKLFAILGGPVFHIDAPVTADEMWQQISSDEWVEEHWESGSQQVAYVHRDGQDAGLWDLSAYLVSDGPPSTYGNGNVGSAIVGGVVNADHQLDLYMRSSPWASLKYSGQTRKSK</sequence>
<evidence type="ECO:0000313" key="2">
    <source>
        <dbReference type="Proteomes" id="UP001189813"/>
    </source>
</evidence>
<organism evidence="1 2">
    <name type="scientific">Ralstonia psammae</name>
    <dbReference type="NCBI Taxonomy" id="3058598"/>
    <lineage>
        <taxon>Bacteria</taxon>
        <taxon>Pseudomonadati</taxon>
        <taxon>Pseudomonadota</taxon>
        <taxon>Betaproteobacteria</taxon>
        <taxon>Burkholderiales</taxon>
        <taxon>Burkholderiaceae</taxon>
        <taxon>Ralstonia</taxon>
    </lineage>
</organism>
<evidence type="ECO:0000313" key="1">
    <source>
        <dbReference type="EMBL" id="CAJ0808492.1"/>
    </source>
</evidence>
<reference evidence="1 2" key="1">
    <citation type="submission" date="2023-07" db="EMBL/GenBank/DDBJ databases">
        <authorList>
            <person name="Peeters C."/>
        </authorList>
    </citation>
    <scope>NUCLEOTIDE SEQUENCE [LARGE SCALE GENOMIC DNA]</scope>
    <source>
        <strain evidence="1 2">LMG 19083</strain>
    </source>
</reference>